<name>A0A4U1BDC4_9GAMM</name>
<evidence type="ECO:0008006" key="4">
    <source>
        <dbReference type="Google" id="ProtNLM"/>
    </source>
</evidence>
<dbReference type="Proteomes" id="UP000305674">
    <property type="component" value="Unassembled WGS sequence"/>
</dbReference>
<feature type="transmembrane region" description="Helical" evidence="1">
    <location>
        <begin position="154"/>
        <end position="173"/>
    </location>
</feature>
<feature type="transmembrane region" description="Helical" evidence="1">
    <location>
        <begin position="286"/>
        <end position="308"/>
    </location>
</feature>
<evidence type="ECO:0000313" key="3">
    <source>
        <dbReference type="Proteomes" id="UP000305674"/>
    </source>
</evidence>
<feature type="transmembrane region" description="Helical" evidence="1">
    <location>
        <begin position="320"/>
        <end position="338"/>
    </location>
</feature>
<accession>A0A4U1BDC4</accession>
<evidence type="ECO:0000256" key="1">
    <source>
        <dbReference type="SAM" id="Phobius"/>
    </source>
</evidence>
<keyword evidence="1" id="KW-1133">Transmembrane helix</keyword>
<reference evidence="2 3" key="1">
    <citation type="submission" date="2019-04" db="EMBL/GenBank/DDBJ databases">
        <authorList>
            <person name="Hwang J.C."/>
        </authorList>
    </citation>
    <scope>NUCLEOTIDE SEQUENCE [LARGE SCALE GENOMIC DNA]</scope>
    <source>
        <strain evidence="2 3">IMCC35001</strain>
    </source>
</reference>
<proteinExistence type="predicted"/>
<feature type="transmembrane region" description="Helical" evidence="1">
    <location>
        <begin position="87"/>
        <end position="110"/>
    </location>
</feature>
<gene>
    <name evidence="2" type="ORF">FCL40_10020</name>
</gene>
<dbReference type="OrthoDB" id="6398755at2"/>
<organism evidence="2 3">
    <name type="scientific">Ferrimonas sediminicola</name>
    <dbReference type="NCBI Taxonomy" id="2569538"/>
    <lineage>
        <taxon>Bacteria</taxon>
        <taxon>Pseudomonadati</taxon>
        <taxon>Pseudomonadota</taxon>
        <taxon>Gammaproteobacteria</taxon>
        <taxon>Alteromonadales</taxon>
        <taxon>Ferrimonadaceae</taxon>
        <taxon>Ferrimonas</taxon>
    </lineage>
</organism>
<dbReference type="EMBL" id="SWCI01000005">
    <property type="protein sequence ID" value="TKB48966.1"/>
    <property type="molecule type" value="Genomic_DNA"/>
</dbReference>
<keyword evidence="1" id="KW-0472">Membrane</keyword>
<feature type="transmembrane region" description="Helical" evidence="1">
    <location>
        <begin position="27"/>
        <end position="46"/>
    </location>
</feature>
<feature type="transmembrane region" description="Helical" evidence="1">
    <location>
        <begin position="117"/>
        <end position="134"/>
    </location>
</feature>
<keyword evidence="1" id="KW-0812">Transmembrane</keyword>
<feature type="transmembrane region" description="Helical" evidence="1">
    <location>
        <begin position="229"/>
        <end position="248"/>
    </location>
</feature>
<dbReference type="AlphaFoldDB" id="A0A4U1BDC4"/>
<feature type="transmembrane region" description="Helical" evidence="1">
    <location>
        <begin position="260"/>
        <end position="280"/>
    </location>
</feature>
<feature type="transmembrane region" description="Helical" evidence="1">
    <location>
        <begin position="185"/>
        <end position="203"/>
    </location>
</feature>
<evidence type="ECO:0000313" key="2">
    <source>
        <dbReference type="EMBL" id="TKB48966.1"/>
    </source>
</evidence>
<sequence length="374" mass="40337">MEASWLLILVAVTLVAALRGVPQTGRHIILLTFGLLVGQLISTLRWQSGIGAKGMADAIYYLILPWLLVQAASSISRRRLRLLWPWVVGPASLIFLLTLSLVGVGLFMLVDHPGFPLLSGVVAGTLLAAADPSWSSQLAHRQRSLLVMLEGEGVWVELFAFAGLMVLNQAGSLSSLSGAEVGATWVRLLTLSLLLSWLLSWLLKPLLRRNGALTLPLAYLVFWGTERGLGLPGAAVCLLTLLLSLPQLRRIPTAPVEEGASLGADLLVVALGFSLTLSMFTERYWVMLAAIGLCLLARGPVLWGIVHWLKPPLPAGAGALWWRLPVHGPVTLALVLSLPVSVTAWWTIQSACYGVILFELLIQRPLASASVSDR</sequence>
<protein>
    <recommendedName>
        <fullName evidence="4">Sodium:proton antiporter</fullName>
    </recommendedName>
</protein>
<comment type="caution">
    <text evidence="2">The sequence shown here is derived from an EMBL/GenBank/DDBJ whole genome shotgun (WGS) entry which is preliminary data.</text>
</comment>
<keyword evidence="3" id="KW-1185">Reference proteome</keyword>
<dbReference type="RefSeq" id="WP_136853159.1">
    <property type="nucleotide sequence ID" value="NZ_SWCI01000005.1"/>
</dbReference>
<feature type="transmembrane region" description="Helical" evidence="1">
    <location>
        <begin position="58"/>
        <end position="75"/>
    </location>
</feature>